<feature type="transmembrane region" description="Helical" evidence="2">
    <location>
        <begin position="28"/>
        <end position="47"/>
    </location>
</feature>
<dbReference type="EMBL" id="CP074405">
    <property type="protein sequence ID" value="QVI63157.1"/>
    <property type="molecule type" value="Genomic_DNA"/>
</dbReference>
<keyword evidence="2" id="KW-0472">Membrane</keyword>
<dbReference type="Proteomes" id="UP000677804">
    <property type="component" value="Chromosome"/>
</dbReference>
<protein>
    <recommendedName>
        <fullName evidence="5">Major facilitator superfamily (MFS) profile domain-containing protein</fullName>
    </recommendedName>
</protein>
<gene>
    <name evidence="3" type="ORF">KG103_04405</name>
</gene>
<sequence length="92" mass="9038">MSFGPAVGTWLVAALVLGSGIVPVASASFVGLAVVTVLVALAAARALRGHPGPAPATEGSASGGGRPQARRGRRRGASHARRRTGERGSTGA</sequence>
<name>A0ABX8D6T3_9CELL</name>
<feature type="compositionally biased region" description="Basic residues" evidence="1">
    <location>
        <begin position="68"/>
        <end position="84"/>
    </location>
</feature>
<keyword evidence="2" id="KW-0812">Transmembrane</keyword>
<keyword evidence="4" id="KW-1185">Reference proteome</keyword>
<evidence type="ECO:0000313" key="4">
    <source>
        <dbReference type="Proteomes" id="UP000677804"/>
    </source>
</evidence>
<organism evidence="3 4">
    <name type="scientific">Cellulomonas wangleii</name>
    <dbReference type="NCBI Taxonomy" id="2816956"/>
    <lineage>
        <taxon>Bacteria</taxon>
        <taxon>Bacillati</taxon>
        <taxon>Actinomycetota</taxon>
        <taxon>Actinomycetes</taxon>
        <taxon>Micrococcales</taxon>
        <taxon>Cellulomonadaceae</taxon>
        <taxon>Cellulomonas</taxon>
    </lineage>
</organism>
<keyword evidence="2" id="KW-1133">Transmembrane helix</keyword>
<proteinExistence type="predicted"/>
<evidence type="ECO:0000256" key="1">
    <source>
        <dbReference type="SAM" id="MobiDB-lite"/>
    </source>
</evidence>
<dbReference type="RefSeq" id="WP_207342337.1">
    <property type="nucleotide sequence ID" value="NZ_CP074405.1"/>
</dbReference>
<evidence type="ECO:0000313" key="3">
    <source>
        <dbReference type="EMBL" id="QVI63157.1"/>
    </source>
</evidence>
<accession>A0ABX8D6T3</accession>
<evidence type="ECO:0008006" key="5">
    <source>
        <dbReference type="Google" id="ProtNLM"/>
    </source>
</evidence>
<feature type="compositionally biased region" description="Low complexity" evidence="1">
    <location>
        <begin position="49"/>
        <end position="60"/>
    </location>
</feature>
<evidence type="ECO:0000256" key="2">
    <source>
        <dbReference type="SAM" id="Phobius"/>
    </source>
</evidence>
<feature type="region of interest" description="Disordered" evidence="1">
    <location>
        <begin position="49"/>
        <end position="92"/>
    </location>
</feature>
<reference evidence="3 4" key="1">
    <citation type="submission" date="2021-05" db="EMBL/GenBank/DDBJ databases">
        <title>Novel species in genus Cellulomonas.</title>
        <authorList>
            <person name="Zhang G."/>
        </authorList>
    </citation>
    <scope>NUCLEOTIDE SEQUENCE [LARGE SCALE GENOMIC DNA]</scope>
    <source>
        <strain evidence="4">zg-ZUI222</strain>
    </source>
</reference>